<comment type="caution">
    <text evidence="1">The sequence shown here is derived from an EMBL/GenBank/DDBJ whole genome shotgun (WGS) entry which is preliminary data.</text>
</comment>
<proteinExistence type="predicted"/>
<gene>
    <name evidence="1" type="ORF">LCGC14_1989140</name>
</gene>
<protein>
    <submittedName>
        <fullName evidence="1">Uncharacterized protein</fullName>
    </submittedName>
</protein>
<dbReference type="AlphaFoldDB" id="A0A0F9I3M4"/>
<name>A0A0F9I3M4_9ZZZZ</name>
<feature type="non-terminal residue" evidence="1">
    <location>
        <position position="1"/>
    </location>
</feature>
<organism evidence="1">
    <name type="scientific">marine sediment metagenome</name>
    <dbReference type="NCBI Taxonomy" id="412755"/>
    <lineage>
        <taxon>unclassified sequences</taxon>
        <taxon>metagenomes</taxon>
        <taxon>ecological metagenomes</taxon>
    </lineage>
</organism>
<evidence type="ECO:0000313" key="1">
    <source>
        <dbReference type="EMBL" id="KKL81997.1"/>
    </source>
</evidence>
<sequence length="262" mass="29426">RASFGLDFGRKLWDPELAFDPKKFTNPQLKITWDEDVANTSCAENSIMVIAHIFDEATPAPTGFLMTKELYTYSPSANAHEYIDLPTDYPIRKLLMRSHQEERTFTQMLAEIKLSEDNDKRVPLDVLGDELFWQIKRTYPEYIENVYMVIGTTDTEFRVTPSEDAVIIGSKTSTVAGLMLIFQNGGLAKGKCETAAETIYMMCKGYIPHGYAAIPFGDPDITENWYDVTKIGSLILRLKAGPSLGSSPTTQVIAQQLRKYAA</sequence>
<dbReference type="EMBL" id="LAZR01022397">
    <property type="protein sequence ID" value="KKL81997.1"/>
    <property type="molecule type" value="Genomic_DNA"/>
</dbReference>
<accession>A0A0F9I3M4</accession>
<reference evidence="1" key="1">
    <citation type="journal article" date="2015" name="Nature">
        <title>Complex archaea that bridge the gap between prokaryotes and eukaryotes.</title>
        <authorList>
            <person name="Spang A."/>
            <person name="Saw J.H."/>
            <person name="Jorgensen S.L."/>
            <person name="Zaremba-Niedzwiedzka K."/>
            <person name="Martijn J."/>
            <person name="Lind A.E."/>
            <person name="van Eijk R."/>
            <person name="Schleper C."/>
            <person name="Guy L."/>
            <person name="Ettema T.J."/>
        </authorList>
    </citation>
    <scope>NUCLEOTIDE SEQUENCE</scope>
</reference>